<evidence type="ECO:0008006" key="3">
    <source>
        <dbReference type="Google" id="ProtNLM"/>
    </source>
</evidence>
<dbReference type="Proteomes" id="UP000199199">
    <property type="component" value="Unassembled WGS sequence"/>
</dbReference>
<organism evidence="1 2">
    <name type="scientific">Halostagnicola kamekurae</name>
    <dbReference type="NCBI Taxonomy" id="619731"/>
    <lineage>
        <taxon>Archaea</taxon>
        <taxon>Methanobacteriati</taxon>
        <taxon>Methanobacteriota</taxon>
        <taxon>Stenosarchaea group</taxon>
        <taxon>Halobacteria</taxon>
        <taxon>Halobacteriales</taxon>
        <taxon>Natrialbaceae</taxon>
        <taxon>Halostagnicola</taxon>
    </lineage>
</organism>
<evidence type="ECO:0000313" key="1">
    <source>
        <dbReference type="EMBL" id="SFS63114.1"/>
    </source>
</evidence>
<accession>A0A1I6REL6</accession>
<protein>
    <recommendedName>
        <fullName evidence="3">FlgD Ig-like domain-containing protein</fullName>
    </recommendedName>
</protein>
<dbReference type="RefSeq" id="WP_092903732.1">
    <property type="nucleotide sequence ID" value="NZ_FOZS01000002.1"/>
</dbReference>
<gene>
    <name evidence="1" type="ORF">SAMN04488556_1739</name>
</gene>
<proteinExistence type="predicted"/>
<dbReference type="AlphaFoldDB" id="A0A1I6REL6"/>
<sequence>MTIKSAYVGEDVPIEIAYSDSNGAVDPDDQDTDENPDADITITANSDSTEVISAQSMTHNDVGAFEYVWDTDADANGSGTYVIEITAEFDGETKINKSQITLKE</sequence>
<name>A0A1I6REL6_9EURY</name>
<evidence type="ECO:0000313" key="2">
    <source>
        <dbReference type="Proteomes" id="UP000199199"/>
    </source>
</evidence>
<reference evidence="2" key="1">
    <citation type="submission" date="2016-10" db="EMBL/GenBank/DDBJ databases">
        <authorList>
            <person name="Varghese N."/>
            <person name="Submissions S."/>
        </authorList>
    </citation>
    <scope>NUCLEOTIDE SEQUENCE [LARGE SCALE GENOMIC DNA]</scope>
    <source>
        <strain evidence="2">DSM 22427</strain>
    </source>
</reference>
<keyword evidence="2" id="KW-1185">Reference proteome</keyword>
<dbReference type="OrthoDB" id="201121at2157"/>
<dbReference type="EMBL" id="FOZS01000002">
    <property type="protein sequence ID" value="SFS63114.1"/>
    <property type="molecule type" value="Genomic_DNA"/>
</dbReference>